<reference evidence="1 2" key="1">
    <citation type="submission" date="2019-03" db="EMBL/GenBank/DDBJ databases">
        <title>Deep-cultivation of Planctomycetes and their phenomic and genomic characterization uncovers novel biology.</title>
        <authorList>
            <person name="Wiegand S."/>
            <person name="Jogler M."/>
            <person name="Boedeker C."/>
            <person name="Pinto D."/>
            <person name="Vollmers J."/>
            <person name="Rivas-Marin E."/>
            <person name="Kohn T."/>
            <person name="Peeters S.H."/>
            <person name="Heuer A."/>
            <person name="Rast P."/>
            <person name="Oberbeckmann S."/>
            <person name="Bunk B."/>
            <person name="Jeske O."/>
            <person name="Meyerdierks A."/>
            <person name="Storesund J.E."/>
            <person name="Kallscheuer N."/>
            <person name="Luecker S."/>
            <person name="Lage O.M."/>
            <person name="Pohl T."/>
            <person name="Merkel B.J."/>
            <person name="Hornburger P."/>
            <person name="Mueller R.-W."/>
            <person name="Bruemmer F."/>
            <person name="Labrenz M."/>
            <person name="Spormann A.M."/>
            <person name="Op den Camp H."/>
            <person name="Overmann J."/>
            <person name="Amann R."/>
            <person name="Jetten M.S.M."/>
            <person name="Mascher T."/>
            <person name="Medema M.H."/>
            <person name="Devos D.P."/>
            <person name="Kaster A.-K."/>
            <person name="Ovreas L."/>
            <person name="Rohde M."/>
            <person name="Galperin M.Y."/>
            <person name="Jogler C."/>
        </authorList>
    </citation>
    <scope>NUCLEOTIDE SEQUENCE [LARGE SCALE GENOMIC DNA]</scope>
    <source>
        <strain evidence="1 2">Enr17</strain>
    </source>
</reference>
<accession>A0A518I5N6</accession>
<dbReference type="AlphaFoldDB" id="A0A518I5N6"/>
<organism evidence="1 2">
    <name type="scientific">Gimesia fumaroli</name>
    <dbReference type="NCBI Taxonomy" id="2527976"/>
    <lineage>
        <taxon>Bacteria</taxon>
        <taxon>Pseudomonadati</taxon>
        <taxon>Planctomycetota</taxon>
        <taxon>Planctomycetia</taxon>
        <taxon>Planctomycetales</taxon>
        <taxon>Planctomycetaceae</taxon>
        <taxon>Gimesia</taxon>
    </lineage>
</organism>
<sequence>MEILLILGIMAGGGWWLCKRFYHVIQSAHRQNQWQRQNDAVSMGRQQQQQRQMYERRRRQQVLNQKYRALQVALLQLQQAPDFLRAASRAEAASEVPLALRQRQYRRFRPKLIRHFVRRLRMGTDTQVLLDSLTTLVEALGVAGFEASYIEQAASRQLQNRTRRPVENFSATLERVQREHADRKAALNQANLEPDTKQQLQEAQDQQLVESLMEMTLSNRGEET</sequence>
<dbReference type="RefSeq" id="WP_145305572.1">
    <property type="nucleotide sequence ID" value="NZ_CP037452.1"/>
</dbReference>
<dbReference type="OrthoDB" id="9828260at2"/>
<dbReference type="KEGG" id="gfm:Enr17x_04360"/>
<evidence type="ECO:0000313" key="2">
    <source>
        <dbReference type="Proteomes" id="UP000318313"/>
    </source>
</evidence>
<gene>
    <name evidence="1" type="ORF">Enr17x_04360</name>
</gene>
<keyword evidence="2" id="KW-1185">Reference proteome</keyword>
<proteinExistence type="predicted"/>
<dbReference type="Proteomes" id="UP000318313">
    <property type="component" value="Chromosome"/>
</dbReference>
<name>A0A518I5N6_9PLAN</name>
<dbReference type="EMBL" id="CP037452">
    <property type="protein sequence ID" value="QDV48424.1"/>
    <property type="molecule type" value="Genomic_DNA"/>
</dbReference>
<protein>
    <submittedName>
        <fullName evidence="1">Uncharacterized protein</fullName>
    </submittedName>
</protein>
<evidence type="ECO:0000313" key="1">
    <source>
        <dbReference type="EMBL" id="QDV48424.1"/>
    </source>
</evidence>